<protein>
    <submittedName>
        <fullName evidence="1">DNA primase</fullName>
    </submittedName>
</protein>
<proteinExistence type="predicted"/>
<organism evidence="1 2">
    <name type="scientific">Anoxybacterium hadale</name>
    <dbReference type="NCBI Taxonomy" id="3408580"/>
    <lineage>
        <taxon>Bacteria</taxon>
        <taxon>Bacillati</taxon>
        <taxon>Bacillota</taxon>
        <taxon>Clostridia</taxon>
        <taxon>Peptostreptococcales</taxon>
        <taxon>Anaerovoracaceae</taxon>
        <taxon>Anoxybacterium</taxon>
    </lineage>
</organism>
<accession>A0ACD1A827</accession>
<reference evidence="1" key="1">
    <citation type="submission" date="2019-08" db="EMBL/GenBank/DDBJ databases">
        <title>Genome sequence of Clostridiales bacterium MT110.</title>
        <authorList>
            <person name="Cao J."/>
        </authorList>
    </citation>
    <scope>NUCLEOTIDE SEQUENCE</scope>
    <source>
        <strain evidence="1">MT110</strain>
    </source>
</reference>
<gene>
    <name evidence="1" type="ORF">FRZ06_04100</name>
</gene>
<sequence>MTSYSDLKAGIKVGAGFNDNIVDEIKSRCNIVDVIGRHVVLKKAGLNYKGVCPFHNEKTPSFVVSEAKQIFTCFGCGATGDVIEFVQKYNNLDFHGSVEKLADEYGIEIKSAGFHAEKERAALYEINREAAAYFYRAFAKGSNPGLEYMAKRGLDAATLRKFGIGYADAEWDSLYQYFLSKGADPKTLLELGLISNSKDRYYDKYRNRVIFPIINTRGKIIGFGGRILGDGTPKYLNSPESTIFLKKNNLYGLNLTRQDINKENYVILVEGYMDVISLYQHGIRNVSASLGTALTENQAAMLKRYTDNVILSYDADAAGQAAALRGLDILHKSGCKVKVLHVTDGKDPDDFIKKNGKDEFLKLVHDAMSFADYKIHILKQRLDMNTTEGSVEFLQETAKILRELSPVEADIYIKKIARETKISEGAIRLEINGNNNSDHGRNPNIITVREPMRNQQTAVRTAGTGTMIERYLIKLMLQKSSFVRKIKPYEEIFRSPSAYKIYELILSVYKDDEEIDIKKLEDSLEEEDSRLLHDIIENIQFADKEDQVFQDCVYRIHTSHLKKREKEIIQIMSILDDEKDRDKIETLTIELIEIQKEKNNRR</sequence>
<dbReference type="EMBL" id="CP042469">
    <property type="protein sequence ID" value="QOX62584.1"/>
    <property type="molecule type" value="Genomic_DNA"/>
</dbReference>
<keyword evidence="2" id="KW-1185">Reference proteome</keyword>
<evidence type="ECO:0000313" key="1">
    <source>
        <dbReference type="EMBL" id="QOX62584.1"/>
    </source>
</evidence>
<dbReference type="Proteomes" id="UP000594014">
    <property type="component" value="Chromosome"/>
</dbReference>
<evidence type="ECO:0000313" key="2">
    <source>
        <dbReference type="Proteomes" id="UP000594014"/>
    </source>
</evidence>
<name>A0ACD1A827_9FIRM</name>